<keyword evidence="5 8" id="KW-0406">Ion transport</keyword>
<feature type="transmembrane region" description="Helical" evidence="10">
    <location>
        <begin position="166"/>
        <end position="185"/>
    </location>
</feature>
<proteinExistence type="inferred from homology"/>
<dbReference type="PRINTS" id="PR01333">
    <property type="entry name" value="2POREKCHANEL"/>
</dbReference>
<comment type="caution">
    <text evidence="12">The sequence shown here is derived from an EMBL/GenBank/DDBJ whole genome shotgun (WGS) entry which is preliminary data.</text>
</comment>
<keyword evidence="13" id="KW-1185">Reference proteome</keyword>
<dbReference type="GO" id="GO:0022841">
    <property type="term" value="F:potassium ion leak channel activity"/>
    <property type="evidence" value="ECO:0007669"/>
    <property type="project" value="TreeGrafter"/>
</dbReference>
<evidence type="ECO:0000256" key="4">
    <source>
        <dbReference type="ARBA" id="ARBA00022989"/>
    </source>
</evidence>
<evidence type="ECO:0000259" key="11">
    <source>
        <dbReference type="Pfam" id="PF07885"/>
    </source>
</evidence>
<dbReference type="Pfam" id="PF07885">
    <property type="entry name" value="Ion_trans_2"/>
    <property type="match status" value="2"/>
</dbReference>
<protein>
    <submittedName>
        <fullName evidence="12">Similar to twk-18: TWiK family of potassium channels protein 18 (Caenorhabditis elegans)</fullName>
    </submittedName>
</protein>
<dbReference type="Gene3D" id="1.10.287.70">
    <property type="match status" value="1"/>
</dbReference>
<feature type="non-terminal residue" evidence="12">
    <location>
        <position position="1"/>
    </location>
</feature>
<feature type="transmembrane region" description="Helical" evidence="10">
    <location>
        <begin position="135"/>
        <end position="154"/>
    </location>
</feature>
<keyword evidence="6 10" id="KW-0472">Membrane</keyword>
<keyword evidence="3 8" id="KW-0812">Transmembrane</keyword>
<name>A0A8J2H5S0_COTCN</name>
<keyword evidence="2 8" id="KW-0813">Transport</keyword>
<dbReference type="InterPro" id="IPR003280">
    <property type="entry name" value="2pore_dom_K_chnl"/>
</dbReference>
<accession>A0A8J2H5S0</accession>
<keyword evidence="7 8" id="KW-0407">Ion channel</keyword>
<feature type="transmembrane region" description="Helical" evidence="10">
    <location>
        <begin position="280"/>
        <end position="301"/>
    </location>
</feature>
<evidence type="ECO:0000256" key="5">
    <source>
        <dbReference type="ARBA" id="ARBA00023065"/>
    </source>
</evidence>
<evidence type="ECO:0000256" key="10">
    <source>
        <dbReference type="SAM" id="Phobius"/>
    </source>
</evidence>
<feature type="domain" description="Potassium channel" evidence="11">
    <location>
        <begin position="133"/>
        <end position="191"/>
    </location>
</feature>
<evidence type="ECO:0000256" key="6">
    <source>
        <dbReference type="ARBA" id="ARBA00023136"/>
    </source>
</evidence>
<keyword evidence="4 10" id="KW-1133">Transmembrane helix</keyword>
<evidence type="ECO:0000256" key="3">
    <source>
        <dbReference type="ARBA" id="ARBA00022692"/>
    </source>
</evidence>
<feature type="compositionally biased region" description="Low complexity" evidence="9">
    <location>
        <begin position="9"/>
        <end position="19"/>
    </location>
</feature>
<reference evidence="12" key="1">
    <citation type="submission" date="2021-04" db="EMBL/GenBank/DDBJ databases">
        <authorList>
            <person name="Chebbi M.A.C M."/>
        </authorList>
    </citation>
    <scope>NUCLEOTIDE SEQUENCE</scope>
</reference>
<dbReference type="EMBL" id="CAJNRD030001116">
    <property type="protein sequence ID" value="CAG5075660.1"/>
    <property type="molecule type" value="Genomic_DNA"/>
</dbReference>
<dbReference type="InterPro" id="IPR013099">
    <property type="entry name" value="K_chnl_dom"/>
</dbReference>
<evidence type="ECO:0000256" key="8">
    <source>
        <dbReference type="RuleBase" id="RU003857"/>
    </source>
</evidence>
<sequence length="336" mass="38011">LTMTKMRSSSRSCNSSATSINRDPREKIKDCCRKLVAFMCTQVGVGGLVVGYAIVGALGFITLETQSEYPHVEEMQHLRKNFSEKLWTATAADRNVNVLNKTAFNRQTDGLLSQFQVEVVKAVKKGYNGKTVKDVWSLPAALMFCLSVFTMIGYGNIVPRTMWGKVATVVYAIFGIPLYVLYFLNMGKVLAQTFRWLYRWFHVCTGRKKPGQRIIVPSTACLWVIFGYILVGTIMFAQWEEWDYLDSAYFCVTSLCKIGMGDFVPGANIVEAKSGSHLKLVINFVYLLLGLGLVAMCYNLMREDVRVKARELREEIIEAFEDFKYRMVHCCGVNST</sequence>
<organism evidence="12 13">
    <name type="scientific">Cotesia congregata</name>
    <name type="common">Parasitoid wasp</name>
    <name type="synonym">Apanteles congregatus</name>
    <dbReference type="NCBI Taxonomy" id="51543"/>
    <lineage>
        <taxon>Eukaryota</taxon>
        <taxon>Metazoa</taxon>
        <taxon>Ecdysozoa</taxon>
        <taxon>Arthropoda</taxon>
        <taxon>Hexapoda</taxon>
        <taxon>Insecta</taxon>
        <taxon>Pterygota</taxon>
        <taxon>Neoptera</taxon>
        <taxon>Endopterygota</taxon>
        <taxon>Hymenoptera</taxon>
        <taxon>Apocrita</taxon>
        <taxon>Ichneumonoidea</taxon>
        <taxon>Braconidae</taxon>
        <taxon>Microgastrinae</taxon>
        <taxon>Cotesia</taxon>
    </lineage>
</organism>
<dbReference type="PANTHER" id="PTHR11003:SF87">
    <property type="entry name" value="POTASSIUM CHANNEL DOMAIN-CONTAINING PROTEIN"/>
    <property type="match status" value="1"/>
</dbReference>
<dbReference type="GO" id="GO:0030322">
    <property type="term" value="P:stabilization of membrane potential"/>
    <property type="evidence" value="ECO:0007669"/>
    <property type="project" value="TreeGrafter"/>
</dbReference>
<dbReference type="Proteomes" id="UP000786811">
    <property type="component" value="Unassembled WGS sequence"/>
</dbReference>
<evidence type="ECO:0000313" key="12">
    <source>
        <dbReference type="EMBL" id="CAG5075660.1"/>
    </source>
</evidence>
<dbReference type="GO" id="GO:0005886">
    <property type="term" value="C:plasma membrane"/>
    <property type="evidence" value="ECO:0007669"/>
    <property type="project" value="TreeGrafter"/>
</dbReference>
<evidence type="ECO:0000256" key="9">
    <source>
        <dbReference type="SAM" id="MobiDB-lite"/>
    </source>
</evidence>
<evidence type="ECO:0000256" key="7">
    <source>
        <dbReference type="ARBA" id="ARBA00023303"/>
    </source>
</evidence>
<gene>
    <name evidence="12" type="ORF">HICCMSTLAB_LOCUS1797</name>
</gene>
<feature type="transmembrane region" description="Helical" evidence="10">
    <location>
        <begin position="214"/>
        <end position="237"/>
    </location>
</feature>
<dbReference type="AlphaFoldDB" id="A0A8J2H5S0"/>
<dbReference type="SUPFAM" id="SSF81324">
    <property type="entry name" value="Voltage-gated potassium channels"/>
    <property type="match status" value="2"/>
</dbReference>
<evidence type="ECO:0000256" key="1">
    <source>
        <dbReference type="ARBA" id="ARBA00004141"/>
    </source>
</evidence>
<comment type="subcellular location">
    <subcellularLocation>
        <location evidence="1">Membrane</location>
        <topology evidence="1">Multi-pass membrane protein</topology>
    </subcellularLocation>
</comment>
<feature type="region of interest" description="Disordered" evidence="9">
    <location>
        <begin position="1"/>
        <end position="21"/>
    </location>
</feature>
<dbReference type="GO" id="GO:0015271">
    <property type="term" value="F:outward rectifier potassium channel activity"/>
    <property type="evidence" value="ECO:0007669"/>
    <property type="project" value="TreeGrafter"/>
</dbReference>
<comment type="similarity">
    <text evidence="8">Belongs to the two pore domain potassium channel (TC 1.A.1.8) family.</text>
</comment>
<evidence type="ECO:0000313" key="13">
    <source>
        <dbReference type="Proteomes" id="UP000786811"/>
    </source>
</evidence>
<feature type="domain" description="Potassium channel" evidence="11">
    <location>
        <begin position="224"/>
        <end position="302"/>
    </location>
</feature>
<dbReference type="PANTHER" id="PTHR11003">
    <property type="entry name" value="POTASSIUM CHANNEL, SUBFAMILY K"/>
    <property type="match status" value="1"/>
</dbReference>
<evidence type="ECO:0000256" key="2">
    <source>
        <dbReference type="ARBA" id="ARBA00022448"/>
    </source>
</evidence>
<dbReference type="OrthoDB" id="297496at2759"/>